<evidence type="ECO:0000313" key="7">
    <source>
        <dbReference type="EMBL" id="CAF1186274.1"/>
    </source>
</evidence>
<evidence type="ECO:0000313" key="9">
    <source>
        <dbReference type="Proteomes" id="UP000677228"/>
    </source>
</evidence>
<dbReference type="EMBL" id="CAJOBA010035065">
    <property type="protein sequence ID" value="CAF3997425.1"/>
    <property type="molecule type" value="Genomic_DNA"/>
</dbReference>
<feature type="transmembrane region" description="Helical" evidence="6">
    <location>
        <begin position="115"/>
        <end position="138"/>
    </location>
</feature>
<dbReference type="PANTHER" id="PTHR12841">
    <property type="entry name" value="PROTEIN UNC-50 HOMOLOG"/>
    <property type="match status" value="1"/>
</dbReference>
<accession>A0A8S2EMJ4</accession>
<dbReference type="InterPro" id="IPR007881">
    <property type="entry name" value="UNC-50"/>
</dbReference>
<sequence length="165" mass="18835">MMIVTLTPNSFVTASGPLQWIKKRFSIMYVPIPSPPILSGQIPSTADNSVKSVFDRYSAAAKRYKYLRRLLKFHQMDFEFALWQMLNLFIAPQKKMNSISFLETKNQWARDDPAFLVLLQIFLVVSSIIIGLVLGIGYFGIVKLVLWVVLVDCVLVGLLISTIYW</sequence>
<dbReference type="Pfam" id="PF05216">
    <property type="entry name" value="UNC-50"/>
    <property type="match status" value="1"/>
</dbReference>
<dbReference type="AlphaFoldDB" id="A0A8S2EMJ4"/>
<proteinExistence type="inferred from homology"/>
<comment type="caution">
    <text evidence="7">The sequence shown here is derived from an EMBL/GenBank/DDBJ whole genome shotgun (WGS) entry which is preliminary data.</text>
</comment>
<evidence type="ECO:0000256" key="4">
    <source>
        <dbReference type="ARBA" id="ARBA00022989"/>
    </source>
</evidence>
<comment type="subcellular location">
    <subcellularLocation>
        <location evidence="1">Membrane</location>
        <topology evidence="1">Multi-pass membrane protein</topology>
    </subcellularLocation>
</comment>
<reference evidence="7" key="1">
    <citation type="submission" date="2021-02" db="EMBL/GenBank/DDBJ databases">
        <authorList>
            <person name="Nowell W R."/>
        </authorList>
    </citation>
    <scope>NUCLEOTIDE SEQUENCE</scope>
</reference>
<feature type="transmembrane region" description="Helical" evidence="6">
    <location>
        <begin position="144"/>
        <end position="164"/>
    </location>
</feature>
<evidence type="ECO:0000313" key="8">
    <source>
        <dbReference type="EMBL" id="CAF3997425.1"/>
    </source>
</evidence>
<evidence type="ECO:0000256" key="6">
    <source>
        <dbReference type="SAM" id="Phobius"/>
    </source>
</evidence>
<evidence type="ECO:0000256" key="2">
    <source>
        <dbReference type="ARBA" id="ARBA00006293"/>
    </source>
</evidence>
<keyword evidence="4 6" id="KW-1133">Transmembrane helix</keyword>
<keyword evidence="3 6" id="KW-0812">Transmembrane</keyword>
<keyword evidence="5 6" id="KW-0472">Membrane</keyword>
<dbReference type="Proteomes" id="UP000682733">
    <property type="component" value="Unassembled WGS sequence"/>
</dbReference>
<dbReference type="EMBL" id="CAJNOK010013537">
    <property type="protein sequence ID" value="CAF1186274.1"/>
    <property type="molecule type" value="Genomic_DNA"/>
</dbReference>
<dbReference type="GO" id="GO:0000139">
    <property type="term" value="C:Golgi membrane"/>
    <property type="evidence" value="ECO:0007669"/>
    <property type="project" value="TreeGrafter"/>
</dbReference>
<protein>
    <submittedName>
        <fullName evidence="7">Uncharacterized protein</fullName>
    </submittedName>
</protein>
<name>A0A8S2EMJ4_9BILA</name>
<dbReference type="Proteomes" id="UP000677228">
    <property type="component" value="Unassembled WGS sequence"/>
</dbReference>
<evidence type="ECO:0000256" key="5">
    <source>
        <dbReference type="ARBA" id="ARBA00023136"/>
    </source>
</evidence>
<comment type="similarity">
    <text evidence="2">Belongs to the unc-50 family.</text>
</comment>
<gene>
    <name evidence="7" type="ORF">OVA965_LOCUS23312</name>
    <name evidence="8" type="ORF">TMI583_LOCUS24029</name>
</gene>
<evidence type="ECO:0000256" key="1">
    <source>
        <dbReference type="ARBA" id="ARBA00004141"/>
    </source>
</evidence>
<evidence type="ECO:0000256" key="3">
    <source>
        <dbReference type="ARBA" id="ARBA00022692"/>
    </source>
</evidence>
<dbReference type="PANTHER" id="PTHR12841:SF6">
    <property type="entry name" value="PROTEIN UNC-50 HOMOLOG"/>
    <property type="match status" value="1"/>
</dbReference>
<organism evidence="7 9">
    <name type="scientific">Didymodactylos carnosus</name>
    <dbReference type="NCBI Taxonomy" id="1234261"/>
    <lineage>
        <taxon>Eukaryota</taxon>
        <taxon>Metazoa</taxon>
        <taxon>Spiralia</taxon>
        <taxon>Gnathifera</taxon>
        <taxon>Rotifera</taxon>
        <taxon>Eurotatoria</taxon>
        <taxon>Bdelloidea</taxon>
        <taxon>Philodinida</taxon>
        <taxon>Philodinidae</taxon>
        <taxon>Didymodactylos</taxon>
    </lineage>
</organism>